<name>A0ABR0BAB6_9CRUS</name>
<dbReference type="InterPro" id="IPR011009">
    <property type="entry name" value="Kinase-like_dom_sf"/>
</dbReference>
<proteinExistence type="predicted"/>
<dbReference type="InterPro" id="IPR000719">
    <property type="entry name" value="Prot_kinase_dom"/>
</dbReference>
<dbReference type="CDD" id="cd14014">
    <property type="entry name" value="STKc_PknB_like"/>
    <property type="match status" value="1"/>
</dbReference>
<dbReference type="Proteomes" id="UP001234178">
    <property type="component" value="Unassembled WGS sequence"/>
</dbReference>
<dbReference type="SUPFAM" id="SSF56112">
    <property type="entry name" value="Protein kinase-like (PK-like)"/>
    <property type="match status" value="1"/>
</dbReference>
<organism evidence="7 8">
    <name type="scientific">Daphnia magna</name>
    <dbReference type="NCBI Taxonomy" id="35525"/>
    <lineage>
        <taxon>Eukaryota</taxon>
        <taxon>Metazoa</taxon>
        <taxon>Ecdysozoa</taxon>
        <taxon>Arthropoda</taxon>
        <taxon>Crustacea</taxon>
        <taxon>Branchiopoda</taxon>
        <taxon>Diplostraca</taxon>
        <taxon>Cladocera</taxon>
        <taxon>Anomopoda</taxon>
        <taxon>Daphniidae</taxon>
        <taxon>Daphnia</taxon>
    </lineage>
</organism>
<evidence type="ECO:0000313" key="8">
    <source>
        <dbReference type="Proteomes" id="UP001234178"/>
    </source>
</evidence>
<evidence type="ECO:0000256" key="4">
    <source>
        <dbReference type="ARBA" id="ARBA00022840"/>
    </source>
</evidence>
<gene>
    <name evidence="7" type="ORF">OUZ56_033142</name>
</gene>
<feature type="region of interest" description="Disordered" evidence="5">
    <location>
        <begin position="343"/>
        <end position="408"/>
    </location>
</feature>
<evidence type="ECO:0000256" key="1">
    <source>
        <dbReference type="ARBA" id="ARBA00022679"/>
    </source>
</evidence>
<evidence type="ECO:0000256" key="2">
    <source>
        <dbReference type="ARBA" id="ARBA00022741"/>
    </source>
</evidence>
<dbReference type="PANTHER" id="PTHR43289">
    <property type="entry name" value="MITOGEN-ACTIVATED PROTEIN KINASE KINASE KINASE 20-RELATED"/>
    <property type="match status" value="1"/>
</dbReference>
<keyword evidence="1" id="KW-0808">Transferase</keyword>
<sequence length="408" mass="45568">MSVSVPDFRAVERTVAADPAYRRPGDTYFLGDYRIVDDLGMGGMASVHLARLDRDGGFQKTYAVNKIHAHLIEDDSFVTMFLDEARVAASISHPNVAAVFDLGKDGDTYWIAMEYLHGEPLRDIMRKTEELGQLMPPEIACRIIADAAEGLHAAHELTGKYGEKLGLVHRDVTPHNLFVTYDGVTKVVDFGIAKFSSRSSSTRAGTLKGKLAYMSPEQVAGEGIDRRTDIFALGVVLWEMTTGQRLFRMASDLDTLAKVQDCNVPRPSTIVRGYPVDLEKIVLKSLTKNRAERYRTAREFSRALQSFFLRRGLFISNDEVSHYMHSAFQERIDKREAHMRWAAEVTSGEQSPDRMRPNPNNQRSEQSRSNVRPQTAPMGHARPVPRRRATASAETDLPGASAATARKL</sequence>
<evidence type="ECO:0000256" key="3">
    <source>
        <dbReference type="ARBA" id="ARBA00022777"/>
    </source>
</evidence>
<evidence type="ECO:0000256" key="5">
    <source>
        <dbReference type="SAM" id="MobiDB-lite"/>
    </source>
</evidence>
<evidence type="ECO:0000313" key="7">
    <source>
        <dbReference type="EMBL" id="KAK4045518.1"/>
    </source>
</evidence>
<feature type="domain" description="Protein kinase" evidence="6">
    <location>
        <begin position="33"/>
        <end position="308"/>
    </location>
</feature>
<keyword evidence="2" id="KW-0547">Nucleotide-binding</keyword>
<reference evidence="7 8" key="1">
    <citation type="journal article" date="2023" name="Nucleic Acids Res.">
        <title>The hologenome of Daphnia magna reveals possible DNA methylation and microbiome-mediated evolution of the host genome.</title>
        <authorList>
            <person name="Chaturvedi A."/>
            <person name="Li X."/>
            <person name="Dhandapani V."/>
            <person name="Marshall H."/>
            <person name="Kissane S."/>
            <person name="Cuenca-Cambronero M."/>
            <person name="Asole G."/>
            <person name="Calvet F."/>
            <person name="Ruiz-Romero M."/>
            <person name="Marangio P."/>
            <person name="Guigo R."/>
            <person name="Rago D."/>
            <person name="Mirbahai L."/>
            <person name="Eastwood N."/>
            <person name="Colbourne J.K."/>
            <person name="Zhou J."/>
            <person name="Mallon E."/>
            <person name="Orsini L."/>
        </authorList>
    </citation>
    <scope>NUCLEOTIDE SEQUENCE [LARGE SCALE GENOMIC DNA]</scope>
    <source>
        <strain evidence="7">LRV0_1</strain>
    </source>
</reference>
<keyword evidence="3" id="KW-0418">Kinase</keyword>
<dbReference type="PANTHER" id="PTHR43289:SF6">
    <property type="entry name" value="SERINE_THREONINE-PROTEIN KINASE NEKL-3"/>
    <property type="match status" value="1"/>
</dbReference>
<dbReference type="PROSITE" id="PS50011">
    <property type="entry name" value="PROTEIN_KINASE_DOM"/>
    <property type="match status" value="1"/>
</dbReference>
<dbReference type="Pfam" id="PF00069">
    <property type="entry name" value="Pkinase"/>
    <property type="match status" value="1"/>
</dbReference>
<evidence type="ECO:0000259" key="6">
    <source>
        <dbReference type="PROSITE" id="PS50011"/>
    </source>
</evidence>
<accession>A0ABR0BAB6</accession>
<keyword evidence="8" id="KW-1185">Reference proteome</keyword>
<feature type="compositionally biased region" description="Polar residues" evidence="5">
    <location>
        <begin position="358"/>
        <end position="373"/>
    </location>
</feature>
<keyword evidence="4" id="KW-0067">ATP-binding</keyword>
<protein>
    <recommendedName>
        <fullName evidence="6">Protein kinase domain-containing protein</fullName>
    </recommendedName>
</protein>
<dbReference type="Gene3D" id="1.10.510.10">
    <property type="entry name" value="Transferase(Phosphotransferase) domain 1"/>
    <property type="match status" value="1"/>
</dbReference>
<dbReference type="InterPro" id="IPR008266">
    <property type="entry name" value="Tyr_kinase_AS"/>
</dbReference>
<dbReference type="Gene3D" id="3.30.200.20">
    <property type="entry name" value="Phosphorylase Kinase, domain 1"/>
    <property type="match status" value="1"/>
</dbReference>
<dbReference type="PROSITE" id="PS00109">
    <property type="entry name" value="PROTEIN_KINASE_TYR"/>
    <property type="match status" value="1"/>
</dbReference>
<comment type="caution">
    <text evidence="7">The sequence shown here is derived from an EMBL/GenBank/DDBJ whole genome shotgun (WGS) entry which is preliminary data.</text>
</comment>
<dbReference type="EMBL" id="JAOYFB010000044">
    <property type="protein sequence ID" value="KAK4045518.1"/>
    <property type="molecule type" value="Genomic_DNA"/>
</dbReference>